<evidence type="ECO:0000313" key="3">
    <source>
        <dbReference type="Proteomes" id="UP001149009"/>
    </source>
</evidence>
<evidence type="ECO:0000313" key="2">
    <source>
        <dbReference type="EMBL" id="MCT8992200.1"/>
    </source>
</evidence>
<dbReference type="EMBL" id="JAODNV010000029">
    <property type="protein sequence ID" value="MCT8992200.1"/>
    <property type="molecule type" value="Genomic_DNA"/>
</dbReference>
<proteinExistence type="predicted"/>
<dbReference type="Gene3D" id="3.40.50.720">
    <property type="entry name" value="NAD(P)-binding Rossmann-like Domain"/>
    <property type="match status" value="1"/>
</dbReference>
<reference evidence="2" key="1">
    <citation type="submission" date="2022-08" db="EMBL/GenBank/DDBJ databases">
        <title>Chelativorans sichuanense sp. nov., a paraffin oil-degrading bacterium isolated from a mixture of oil-based drill cuttings and paddy soil.</title>
        <authorList>
            <person name="Yu J."/>
            <person name="Liu H."/>
            <person name="Chen Q."/>
        </authorList>
    </citation>
    <scope>NUCLEOTIDE SEQUENCE</scope>
    <source>
        <strain evidence="2">SCAU 2101</strain>
    </source>
</reference>
<dbReference type="AlphaFoldDB" id="A0A9X2XAX9"/>
<comment type="caution">
    <text evidence="2">The sequence shown here is derived from an EMBL/GenBank/DDBJ whole genome shotgun (WGS) entry which is preliminary data.</text>
</comment>
<dbReference type="PANTHER" id="PTHR43781">
    <property type="entry name" value="SACCHAROPINE DEHYDROGENASE"/>
    <property type="match status" value="1"/>
</dbReference>
<feature type="domain" description="Saccharopine dehydrogenase NADP binding" evidence="1">
    <location>
        <begin position="12"/>
        <end position="114"/>
    </location>
</feature>
<evidence type="ECO:0000259" key="1">
    <source>
        <dbReference type="Pfam" id="PF03435"/>
    </source>
</evidence>
<dbReference type="InterPro" id="IPR036291">
    <property type="entry name" value="NAD(P)-bd_dom_sf"/>
</dbReference>
<gene>
    <name evidence="2" type="ORF">NYR54_18235</name>
</gene>
<sequence>MTSSLQAVRMKIAVVGAAGHTGRFVVRNLLDRGLEPIVIGRSRTRLKAAGSGRLGLELREARLDDVAALDRAIAGAGIVVNCAGPFLDTARYVAPAAIRAGAHYLDVSAEQVSTSDIYAQFDSAARERGLIFLPSMAFFGGFADLLVSSIVESVTDYDAVTIAIALSYWHPTQGTRETGRKNTAPRMMVSGGALVPITTPPRDMTWTFPPPLQEQEVVELPFSEVPVIFRHLPLAELRTFLTRNALSDVRNPETPAPAAVDASGRSAQQFTIHVAVTGRKGNRQLLARGKDIYHFTAPLIGEAVERIAIGDFRATGALPPASVFGATEFLTSLSAAEPSLTVEVLVD</sequence>
<organism evidence="2 3">
    <name type="scientific">Chelativorans petroleitrophicus</name>
    <dbReference type="NCBI Taxonomy" id="2975484"/>
    <lineage>
        <taxon>Bacteria</taxon>
        <taxon>Pseudomonadati</taxon>
        <taxon>Pseudomonadota</taxon>
        <taxon>Alphaproteobacteria</taxon>
        <taxon>Hyphomicrobiales</taxon>
        <taxon>Phyllobacteriaceae</taxon>
        <taxon>Chelativorans</taxon>
    </lineage>
</organism>
<name>A0A9X2XAX9_9HYPH</name>
<dbReference type="Pfam" id="PF03435">
    <property type="entry name" value="Sacchrp_dh_NADP"/>
    <property type="match status" value="1"/>
</dbReference>
<protein>
    <submittedName>
        <fullName evidence="2">Saccharopine dehydrogenase NADP-binding domain-containing protein</fullName>
    </submittedName>
</protein>
<dbReference type="InterPro" id="IPR005097">
    <property type="entry name" value="Sacchrp_dh_NADP-bd"/>
</dbReference>
<dbReference type="SUPFAM" id="SSF51735">
    <property type="entry name" value="NAD(P)-binding Rossmann-fold domains"/>
    <property type="match status" value="1"/>
</dbReference>
<keyword evidence="3" id="KW-1185">Reference proteome</keyword>
<dbReference type="Proteomes" id="UP001149009">
    <property type="component" value="Unassembled WGS sequence"/>
</dbReference>
<dbReference type="PANTHER" id="PTHR43781:SF1">
    <property type="entry name" value="SACCHAROPINE DEHYDROGENASE"/>
    <property type="match status" value="1"/>
</dbReference>
<accession>A0A9X2XAX9</accession>